<dbReference type="EMBL" id="JAZAVJ010000242">
    <property type="protein sequence ID" value="KAK7403522.1"/>
    <property type="molecule type" value="Genomic_DNA"/>
</dbReference>
<evidence type="ECO:0000313" key="4">
    <source>
        <dbReference type="Proteomes" id="UP001498476"/>
    </source>
</evidence>
<evidence type="ECO:0000256" key="2">
    <source>
        <dbReference type="SAM" id="Phobius"/>
    </source>
</evidence>
<feature type="transmembrane region" description="Helical" evidence="2">
    <location>
        <begin position="36"/>
        <end position="61"/>
    </location>
</feature>
<organism evidence="3 4">
    <name type="scientific">Neonectria punicea</name>
    <dbReference type="NCBI Taxonomy" id="979145"/>
    <lineage>
        <taxon>Eukaryota</taxon>
        <taxon>Fungi</taxon>
        <taxon>Dikarya</taxon>
        <taxon>Ascomycota</taxon>
        <taxon>Pezizomycotina</taxon>
        <taxon>Sordariomycetes</taxon>
        <taxon>Hypocreomycetidae</taxon>
        <taxon>Hypocreales</taxon>
        <taxon>Nectriaceae</taxon>
        <taxon>Neonectria</taxon>
    </lineage>
</organism>
<feature type="compositionally biased region" description="Basic and acidic residues" evidence="1">
    <location>
        <begin position="193"/>
        <end position="206"/>
    </location>
</feature>
<sequence length="226" mass="25387">MATIVVFGVTYFFATVSMVLRYITSGIIVRKWELDVVLITLAWGTALGFFISVCFCMQYGWGQHAWDITLADAIQYSNPDLDETLHLDRPIPNQILAISADFSRKQAEAAVWSMVELNFGILCNNMMRLKPFLNRYLPRLLTVLGLSSKKTSKKGESSTRGDRNWRPGKPSNSYQLRSLEGGEPARGKYPQAHVDEYPIDDSDKAASRQTGSTESILRPQGREGMI</sequence>
<feature type="compositionally biased region" description="Basic and acidic residues" evidence="1">
    <location>
        <begin position="153"/>
        <end position="165"/>
    </location>
</feature>
<feature type="transmembrane region" description="Helical" evidence="2">
    <location>
        <begin position="6"/>
        <end position="24"/>
    </location>
</feature>
<protein>
    <recommendedName>
        <fullName evidence="5">Integral membrane protein</fullName>
    </recommendedName>
</protein>
<dbReference type="PANTHER" id="PTHR33048">
    <property type="entry name" value="PTH11-LIKE INTEGRAL MEMBRANE PROTEIN (AFU_ORTHOLOGUE AFUA_5G11245)"/>
    <property type="match status" value="1"/>
</dbReference>
<dbReference type="PANTHER" id="PTHR33048:SF47">
    <property type="entry name" value="INTEGRAL MEMBRANE PROTEIN-RELATED"/>
    <property type="match status" value="1"/>
</dbReference>
<gene>
    <name evidence="3" type="ORF">QQX98_010700</name>
</gene>
<keyword evidence="2" id="KW-0812">Transmembrane</keyword>
<name>A0ABR1GNR2_9HYPO</name>
<evidence type="ECO:0000313" key="3">
    <source>
        <dbReference type="EMBL" id="KAK7403522.1"/>
    </source>
</evidence>
<dbReference type="Proteomes" id="UP001498476">
    <property type="component" value="Unassembled WGS sequence"/>
</dbReference>
<keyword evidence="2" id="KW-0472">Membrane</keyword>
<keyword evidence="2" id="KW-1133">Transmembrane helix</keyword>
<evidence type="ECO:0000256" key="1">
    <source>
        <dbReference type="SAM" id="MobiDB-lite"/>
    </source>
</evidence>
<comment type="caution">
    <text evidence="3">The sequence shown here is derived from an EMBL/GenBank/DDBJ whole genome shotgun (WGS) entry which is preliminary data.</text>
</comment>
<keyword evidence="4" id="KW-1185">Reference proteome</keyword>
<dbReference type="InterPro" id="IPR052337">
    <property type="entry name" value="SAT4-like"/>
</dbReference>
<proteinExistence type="predicted"/>
<feature type="region of interest" description="Disordered" evidence="1">
    <location>
        <begin position="151"/>
        <end position="226"/>
    </location>
</feature>
<evidence type="ECO:0008006" key="5">
    <source>
        <dbReference type="Google" id="ProtNLM"/>
    </source>
</evidence>
<reference evidence="3 4" key="1">
    <citation type="journal article" date="2025" name="Microbiol. Resour. Announc.">
        <title>Draft genome sequences for Neonectria magnoliae and Neonectria punicea, canker pathogens of Liriodendron tulipifera and Acer saccharum in West Virginia.</title>
        <authorList>
            <person name="Petronek H.M."/>
            <person name="Kasson M.T."/>
            <person name="Metheny A.M."/>
            <person name="Stauder C.M."/>
            <person name="Lovett B."/>
            <person name="Lynch S.C."/>
            <person name="Garnas J.R."/>
            <person name="Kasson L.R."/>
            <person name="Stajich J.E."/>
        </authorList>
    </citation>
    <scope>NUCLEOTIDE SEQUENCE [LARGE SCALE GENOMIC DNA]</scope>
    <source>
        <strain evidence="3 4">NRRL 64653</strain>
    </source>
</reference>
<accession>A0ABR1GNR2</accession>